<evidence type="ECO:0000313" key="2">
    <source>
        <dbReference type="Proteomes" id="UP000502004"/>
    </source>
</evidence>
<name>A0AAE6YJ84_9GAMM</name>
<dbReference type="AlphaFoldDB" id="A0AAE6YJ84"/>
<dbReference type="EMBL" id="CP038241">
    <property type="protein sequence ID" value="QIV95719.1"/>
    <property type="molecule type" value="Genomic_DNA"/>
</dbReference>
<sequence>MSFHPHENDNDITIEHYENKILTSLPDKDASMLCELVYESMMLENIANNRAGKGKTIANLIYNLDKKTLNKISITLLSSDVKDALEQYPHHYYPVLAKYKLVATSFDFVSKTQSSFFGTAPSYYAIVVANVNDKENKGIYVINRGTDKGWDYWSDLKMGRGKLIPSAEIIPHMIAGINFTQEVLAKYQVRSIGFSGHSLGGSIAQIQSIRFFDYKKGLSLAPTKCFEPFGTKSEVDPSFGFRFKNKYYYSDINFWKGFRSQVCNVGIDWKCNSWQELSDRLIQKYQRNAKLIANNIKNFIRQGDIIAELSAQIGDSIKLTTNINNNYYNYIPQQTSGLIAVPQFLFELLRRLTIHKISWYRYNAYAENGDLIPNRIDKKNVKIFKFSASYKDIQSFREAFEDDN</sequence>
<dbReference type="KEGG" id="aii:E4K63_02285"/>
<organism evidence="1 2">
    <name type="scientific">Allofrancisella inopinata</name>
    <dbReference type="NCBI Taxonomy" id="1085647"/>
    <lineage>
        <taxon>Bacteria</taxon>
        <taxon>Pseudomonadati</taxon>
        <taxon>Pseudomonadota</taxon>
        <taxon>Gammaproteobacteria</taxon>
        <taxon>Thiotrichales</taxon>
        <taxon>Francisellaceae</taxon>
        <taxon>Allofrancisella</taxon>
    </lineage>
</organism>
<dbReference type="SUPFAM" id="SSF53474">
    <property type="entry name" value="alpha/beta-Hydrolases"/>
    <property type="match status" value="1"/>
</dbReference>
<dbReference type="Gene3D" id="3.40.50.1820">
    <property type="entry name" value="alpha/beta hydrolase"/>
    <property type="match status" value="1"/>
</dbReference>
<evidence type="ECO:0000313" key="1">
    <source>
        <dbReference type="EMBL" id="QIV95719.1"/>
    </source>
</evidence>
<evidence type="ECO:0008006" key="3">
    <source>
        <dbReference type="Google" id="ProtNLM"/>
    </source>
</evidence>
<dbReference type="RefSeq" id="WP_179965683.1">
    <property type="nucleotide sequence ID" value="NZ_CP038241.1"/>
</dbReference>
<protein>
    <recommendedName>
        <fullName evidence="3">Lipase (Class 3)</fullName>
    </recommendedName>
</protein>
<accession>A0AAE6YJ84</accession>
<proteinExistence type="predicted"/>
<dbReference type="InterPro" id="IPR029058">
    <property type="entry name" value="AB_hydrolase_fold"/>
</dbReference>
<gene>
    <name evidence="1" type="ORF">E4K63_02285</name>
</gene>
<dbReference type="Proteomes" id="UP000502004">
    <property type="component" value="Chromosome"/>
</dbReference>
<reference evidence="1 2" key="1">
    <citation type="submission" date="2019-03" db="EMBL/GenBank/DDBJ databases">
        <title>Complete Genome Sequence of Allofrancisella inopinata Strain SYSU YG23 Isolated from Water-Cooling Systems in China.</title>
        <authorList>
            <person name="Ohrman C."/>
            <person name="Uneklint I."/>
            <person name="Sjodin A."/>
        </authorList>
    </citation>
    <scope>NUCLEOTIDE SEQUENCE [LARGE SCALE GENOMIC DNA]</scope>
    <source>
        <strain evidence="1 2">SYSU YG23</strain>
    </source>
</reference>
<keyword evidence="2" id="KW-1185">Reference proteome</keyword>